<dbReference type="Proteomes" id="UP001596036">
    <property type="component" value="Unassembled WGS sequence"/>
</dbReference>
<dbReference type="InterPro" id="IPR001254">
    <property type="entry name" value="Trypsin_dom"/>
</dbReference>
<reference evidence="3" key="1">
    <citation type="journal article" date="2019" name="Int. J. Syst. Evol. Microbiol.">
        <title>The Global Catalogue of Microorganisms (GCM) 10K type strain sequencing project: providing services to taxonomists for standard genome sequencing and annotation.</title>
        <authorList>
            <consortium name="The Broad Institute Genomics Platform"/>
            <consortium name="The Broad Institute Genome Sequencing Center for Infectious Disease"/>
            <person name="Wu L."/>
            <person name="Ma J."/>
        </authorList>
    </citation>
    <scope>NUCLEOTIDE SEQUENCE [LARGE SCALE GENOMIC DNA]</scope>
    <source>
        <strain evidence="3">KACC 11407</strain>
    </source>
</reference>
<keyword evidence="3" id="KW-1185">Reference proteome</keyword>
<evidence type="ECO:0000313" key="3">
    <source>
        <dbReference type="Proteomes" id="UP001596036"/>
    </source>
</evidence>
<dbReference type="Gene3D" id="2.40.10.10">
    <property type="entry name" value="Trypsin-like serine proteases"/>
    <property type="match status" value="1"/>
</dbReference>
<dbReference type="EC" id="3.4.21.-" evidence="2"/>
<dbReference type="EMBL" id="JBHSNM010000003">
    <property type="protein sequence ID" value="MFC5570682.1"/>
    <property type="molecule type" value="Genomic_DNA"/>
</dbReference>
<evidence type="ECO:0000259" key="1">
    <source>
        <dbReference type="Pfam" id="PF00089"/>
    </source>
</evidence>
<protein>
    <submittedName>
        <fullName evidence="2">Trypsin-like serine protease</fullName>
        <ecNumber evidence="2">3.4.21.-</ecNumber>
    </submittedName>
</protein>
<organism evidence="2 3">
    <name type="scientific">Lysobacter yangpyeongensis</name>
    <dbReference type="NCBI Taxonomy" id="346182"/>
    <lineage>
        <taxon>Bacteria</taxon>
        <taxon>Pseudomonadati</taxon>
        <taxon>Pseudomonadota</taxon>
        <taxon>Gammaproteobacteria</taxon>
        <taxon>Lysobacterales</taxon>
        <taxon>Lysobacteraceae</taxon>
        <taxon>Lysobacter</taxon>
    </lineage>
</organism>
<dbReference type="GO" id="GO:0016787">
    <property type="term" value="F:hydrolase activity"/>
    <property type="evidence" value="ECO:0007669"/>
    <property type="project" value="UniProtKB-KW"/>
</dbReference>
<sequence length="189" mass="19601">MAPAGNFVSVRINGAHVAYGAILSPTKILVPAHIGGGALSTMSILAGAPDRTVTTCGTCQLRAVQSFVRHPNYNSGGAPFGNDVAVIHVSALSYNANVFGSTIAAPFSNAVGTQFTQIGYESGGTNHNRLQTTATSPWTLATMPGYVYTPGAFVTATVDTTLNGMISYAMGTTQTYTKLSDYAAWINAN</sequence>
<dbReference type="InterPro" id="IPR043504">
    <property type="entry name" value="Peptidase_S1_PA_chymotrypsin"/>
</dbReference>
<dbReference type="SUPFAM" id="SSF50494">
    <property type="entry name" value="Trypsin-like serine proteases"/>
    <property type="match status" value="1"/>
</dbReference>
<accession>A0ABW0SNN6</accession>
<gene>
    <name evidence="2" type="ORF">ACFPN1_11480</name>
</gene>
<dbReference type="InterPro" id="IPR009003">
    <property type="entry name" value="Peptidase_S1_PA"/>
</dbReference>
<dbReference type="RefSeq" id="WP_386755124.1">
    <property type="nucleotide sequence ID" value="NZ_JBHSNM010000003.1"/>
</dbReference>
<proteinExistence type="predicted"/>
<feature type="domain" description="Peptidase S1" evidence="1">
    <location>
        <begin position="6"/>
        <end position="136"/>
    </location>
</feature>
<comment type="caution">
    <text evidence="2">The sequence shown here is derived from an EMBL/GenBank/DDBJ whole genome shotgun (WGS) entry which is preliminary data.</text>
</comment>
<evidence type="ECO:0000313" key="2">
    <source>
        <dbReference type="EMBL" id="MFC5570682.1"/>
    </source>
</evidence>
<keyword evidence="2" id="KW-0378">Hydrolase</keyword>
<dbReference type="Pfam" id="PF00089">
    <property type="entry name" value="Trypsin"/>
    <property type="match status" value="1"/>
</dbReference>
<name>A0ABW0SNN6_9GAMM</name>